<dbReference type="Proteomes" id="UP000275078">
    <property type="component" value="Unassembled WGS sequence"/>
</dbReference>
<name>A0A3N4IK69_ASCIM</name>
<evidence type="ECO:0000256" key="6">
    <source>
        <dbReference type="ARBA" id="ARBA00042918"/>
    </source>
</evidence>
<keyword evidence="8" id="KW-1185">Reference proteome</keyword>
<protein>
    <recommendedName>
        <fullName evidence="5">Large ribosomal subunit protein P1</fullName>
    </recommendedName>
    <alternativeName>
        <fullName evidence="6">60S acidic ribosomal protein P1</fullName>
    </alternativeName>
</protein>
<dbReference type="OrthoDB" id="2194681at2759"/>
<dbReference type="CDD" id="cd05831">
    <property type="entry name" value="Ribosomal_P1"/>
    <property type="match status" value="1"/>
</dbReference>
<accession>A0A3N4IK69</accession>
<dbReference type="EMBL" id="ML119649">
    <property type="protein sequence ID" value="RPA86543.1"/>
    <property type="molecule type" value="Genomic_DNA"/>
</dbReference>
<comment type="similarity">
    <text evidence="2">Belongs to the eukaryotic ribosomal protein P1/P2 family.</text>
</comment>
<evidence type="ECO:0000256" key="5">
    <source>
        <dbReference type="ARBA" id="ARBA00041116"/>
    </source>
</evidence>
<dbReference type="InterPro" id="IPR038716">
    <property type="entry name" value="P1/P2_N_sf"/>
</dbReference>
<keyword evidence="3" id="KW-0689">Ribosomal protein</keyword>
<evidence type="ECO:0000256" key="2">
    <source>
        <dbReference type="ARBA" id="ARBA00005436"/>
    </source>
</evidence>
<keyword evidence="4" id="KW-0687">Ribonucleoprotein</keyword>
<dbReference type="GO" id="GO:0043021">
    <property type="term" value="F:ribonucleoprotein complex binding"/>
    <property type="evidence" value="ECO:0007669"/>
    <property type="project" value="TreeGrafter"/>
</dbReference>
<dbReference type="Gene3D" id="1.10.10.1410">
    <property type="match status" value="1"/>
</dbReference>
<evidence type="ECO:0000313" key="8">
    <source>
        <dbReference type="Proteomes" id="UP000275078"/>
    </source>
</evidence>
<comment type="function">
    <text evidence="1">Plays an important role in the elongation step of protein synthesis.</text>
</comment>
<sequence>MASNSSGTLDNPIADLILRSARVNAEDRPTYVCSLAAIILDEDGIEITAENLQTLINAAGITDVEPIWTYLIAKGLEGQDVKELVLRIDKLKLIYGGGAANSEGSEQVQAGDTVVPDGAAQGQAGDTVVPGGAAQGQAGDIVIPDGAAQGQAGDIAAGEFNFGNINFAYNFPIYTSPSYTFPSSQFLASQFLSLPGAQSQDGGIVVDPVVDPVDDAAQDQADAIAAVERFNFSSAFVLLPAELHIMIAKQMVPIYPETYPIDWDYWKPIEHWKLYQASREIHHNSKHNYYLSVDDLLPIIYIIRCLKPDLEVPNINENGAIPSFHPEAVANAMTADTEPLQQFVPEGMQQLHHLYCFELAKILKKYFATLLIFTQRTRDGEHKKRVKALWWNMMGGVIECFRARNGHTDPRFWKIFLEVWDSNIRSAVPASVYGRGACLCSPEIDLANVECSVGSSLALEHTFWPQRTPESEPINPTDYFPPEHPNINGHPTLDLYTFLMSHSHEYPTWEPDDSIVEQPNMIADPLFEADRGELTVLLLRWTTKNEHNGVVTAESLREVWTDLRTDRYSPRLPALQAAGIDANQIATYGRFYRDENLEEDRDMLVRLAGQMRFEGEPA</sequence>
<dbReference type="GO" id="GO:0002181">
    <property type="term" value="P:cytoplasmic translation"/>
    <property type="evidence" value="ECO:0007669"/>
    <property type="project" value="TreeGrafter"/>
</dbReference>
<dbReference type="FunFam" id="1.10.10.1410:FF:000002">
    <property type="entry name" value="60S acidic ribosomal protein P2"/>
    <property type="match status" value="1"/>
</dbReference>
<dbReference type="GO" id="GO:0003735">
    <property type="term" value="F:structural constituent of ribosome"/>
    <property type="evidence" value="ECO:0007669"/>
    <property type="project" value="TreeGrafter"/>
</dbReference>
<evidence type="ECO:0000313" key="7">
    <source>
        <dbReference type="EMBL" id="RPA86543.1"/>
    </source>
</evidence>
<dbReference type="PANTHER" id="PTHR45696">
    <property type="entry name" value="60S ACIDIC RIBOSOMAL PROTEIN P1"/>
    <property type="match status" value="1"/>
</dbReference>
<dbReference type="GO" id="GO:0030295">
    <property type="term" value="F:protein kinase activator activity"/>
    <property type="evidence" value="ECO:0007669"/>
    <property type="project" value="TreeGrafter"/>
</dbReference>
<dbReference type="PANTHER" id="PTHR45696:SF10">
    <property type="entry name" value="LARGE RIBOSOMAL SUBUNIT PROTEIN P1"/>
    <property type="match status" value="1"/>
</dbReference>
<dbReference type="AlphaFoldDB" id="A0A3N4IK69"/>
<reference evidence="7 8" key="1">
    <citation type="journal article" date="2018" name="Nat. Ecol. Evol.">
        <title>Pezizomycetes genomes reveal the molecular basis of ectomycorrhizal truffle lifestyle.</title>
        <authorList>
            <person name="Murat C."/>
            <person name="Payen T."/>
            <person name="Noel B."/>
            <person name="Kuo A."/>
            <person name="Morin E."/>
            <person name="Chen J."/>
            <person name="Kohler A."/>
            <person name="Krizsan K."/>
            <person name="Balestrini R."/>
            <person name="Da Silva C."/>
            <person name="Montanini B."/>
            <person name="Hainaut M."/>
            <person name="Levati E."/>
            <person name="Barry K.W."/>
            <person name="Belfiori B."/>
            <person name="Cichocki N."/>
            <person name="Clum A."/>
            <person name="Dockter R.B."/>
            <person name="Fauchery L."/>
            <person name="Guy J."/>
            <person name="Iotti M."/>
            <person name="Le Tacon F."/>
            <person name="Lindquist E.A."/>
            <person name="Lipzen A."/>
            <person name="Malagnac F."/>
            <person name="Mello A."/>
            <person name="Molinier V."/>
            <person name="Miyauchi S."/>
            <person name="Poulain J."/>
            <person name="Riccioni C."/>
            <person name="Rubini A."/>
            <person name="Sitrit Y."/>
            <person name="Splivallo R."/>
            <person name="Traeger S."/>
            <person name="Wang M."/>
            <person name="Zifcakova L."/>
            <person name="Wipf D."/>
            <person name="Zambonelli A."/>
            <person name="Paolocci F."/>
            <person name="Nowrousian M."/>
            <person name="Ottonello S."/>
            <person name="Baldrian P."/>
            <person name="Spatafora J.W."/>
            <person name="Henrissat B."/>
            <person name="Nagy L.G."/>
            <person name="Aury J.M."/>
            <person name="Wincker P."/>
            <person name="Grigoriev I.V."/>
            <person name="Bonfante P."/>
            <person name="Martin F.M."/>
        </authorList>
    </citation>
    <scope>NUCLEOTIDE SEQUENCE [LARGE SCALE GENOMIC DNA]</scope>
    <source>
        <strain evidence="7 8">RN42</strain>
    </source>
</reference>
<dbReference type="STRING" id="1160509.A0A3N4IK69"/>
<evidence type="ECO:0000256" key="4">
    <source>
        <dbReference type="ARBA" id="ARBA00023274"/>
    </source>
</evidence>
<organism evidence="7 8">
    <name type="scientific">Ascobolus immersus RN42</name>
    <dbReference type="NCBI Taxonomy" id="1160509"/>
    <lineage>
        <taxon>Eukaryota</taxon>
        <taxon>Fungi</taxon>
        <taxon>Dikarya</taxon>
        <taxon>Ascomycota</taxon>
        <taxon>Pezizomycotina</taxon>
        <taxon>Pezizomycetes</taxon>
        <taxon>Pezizales</taxon>
        <taxon>Ascobolaceae</taxon>
        <taxon>Ascobolus</taxon>
    </lineage>
</organism>
<evidence type="ECO:0000256" key="1">
    <source>
        <dbReference type="ARBA" id="ARBA00003362"/>
    </source>
</evidence>
<gene>
    <name evidence="7" type="ORF">BJ508DRAFT_347715</name>
</gene>
<dbReference type="GO" id="GO:0022625">
    <property type="term" value="C:cytosolic large ribosomal subunit"/>
    <property type="evidence" value="ECO:0007669"/>
    <property type="project" value="TreeGrafter"/>
</dbReference>
<proteinExistence type="inferred from homology"/>
<evidence type="ECO:0000256" key="3">
    <source>
        <dbReference type="ARBA" id="ARBA00022980"/>
    </source>
</evidence>